<dbReference type="Gene3D" id="1.10.150.80">
    <property type="entry name" value="HRDC domain"/>
    <property type="match status" value="1"/>
</dbReference>
<dbReference type="FunFam" id="3.40.50.300:FF:000296">
    <property type="entry name" value="ATP-dependent DNA helicase RecQ"/>
    <property type="match status" value="1"/>
</dbReference>
<dbReference type="PANTHER" id="PTHR13710:SF105">
    <property type="entry name" value="ATP-DEPENDENT DNA HELICASE Q1"/>
    <property type="match status" value="1"/>
</dbReference>
<dbReference type="InterPro" id="IPR002121">
    <property type="entry name" value="HRDC_dom"/>
</dbReference>
<dbReference type="GO" id="GO:0043590">
    <property type="term" value="C:bacterial nucleoid"/>
    <property type="evidence" value="ECO:0007669"/>
    <property type="project" value="TreeGrafter"/>
</dbReference>
<evidence type="ECO:0000256" key="12">
    <source>
        <dbReference type="ARBA" id="ARBA00023172"/>
    </source>
</evidence>
<dbReference type="NCBIfam" id="TIGR01389">
    <property type="entry name" value="recQ"/>
    <property type="match status" value="1"/>
</dbReference>
<evidence type="ECO:0000256" key="2">
    <source>
        <dbReference type="ARBA" id="ARBA00001947"/>
    </source>
</evidence>
<evidence type="ECO:0000256" key="8">
    <source>
        <dbReference type="ARBA" id="ARBA00022806"/>
    </source>
</evidence>
<dbReference type="PROSITE" id="PS51194">
    <property type="entry name" value="HELICASE_CTER"/>
    <property type="match status" value="1"/>
</dbReference>
<evidence type="ECO:0000256" key="1">
    <source>
        <dbReference type="ARBA" id="ARBA00001946"/>
    </source>
</evidence>
<keyword evidence="14" id="KW-0413">Isomerase</keyword>
<keyword evidence="8 21" id="KW-0347">Helicase</keyword>
<dbReference type="GO" id="GO:0005524">
    <property type="term" value="F:ATP binding"/>
    <property type="evidence" value="ECO:0007669"/>
    <property type="project" value="UniProtKB-KW"/>
</dbReference>
<dbReference type="GO" id="GO:0005737">
    <property type="term" value="C:cytoplasm"/>
    <property type="evidence" value="ECO:0007669"/>
    <property type="project" value="TreeGrafter"/>
</dbReference>
<evidence type="ECO:0000256" key="15">
    <source>
        <dbReference type="ARBA" id="ARBA00034617"/>
    </source>
</evidence>
<feature type="domain" description="HRDC" evidence="18">
    <location>
        <begin position="602"/>
        <end position="682"/>
    </location>
</feature>
<evidence type="ECO:0000256" key="14">
    <source>
        <dbReference type="ARBA" id="ARBA00023235"/>
    </source>
</evidence>
<evidence type="ECO:0000259" key="20">
    <source>
        <dbReference type="PROSITE" id="PS51194"/>
    </source>
</evidence>
<evidence type="ECO:0000256" key="16">
    <source>
        <dbReference type="NCBIfam" id="TIGR01389"/>
    </source>
</evidence>
<evidence type="ECO:0000259" key="19">
    <source>
        <dbReference type="PROSITE" id="PS51192"/>
    </source>
</evidence>
<keyword evidence="9" id="KW-0862">Zinc</keyword>
<evidence type="ECO:0000313" key="21">
    <source>
        <dbReference type="EMBL" id="MBB6434840.1"/>
    </source>
</evidence>
<evidence type="ECO:0000256" key="7">
    <source>
        <dbReference type="ARBA" id="ARBA00022801"/>
    </source>
</evidence>
<dbReference type="GO" id="GO:0006310">
    <property type="term" value="P:DNA recombination"/>
    <property type="evidence" value="ECO:0007669"/>
    <property type="project" value="UniProtKB-UniRule"/>
</dbReference>
<dbReference type="GO" id="GO:0009432">
    <property type="term" value="P:SOS response"/>
    <property type="evidence" value="ECO:0007669"/>
    <property type="project" value="UniProtKB-UniRule"/>
</dbReference>
<keyword evidence="12" id="KW-0233">DNA recombination</keyword>
<dbReference type="InterPro" id="IPR004589">
    <property type="entry name" value="DNA_helicase_ATP-dep_RecQ"/>
</dbReference>
<dbReference type="InterPro" id="IPR032284">
    <property type="entry name" value="RecQ_Zn-bd"/>
</dbReference>
<dbReference type="InterPro" id="IPR044876">
    <property type="entry name" value="HRDC_dom_sf"/>
</dbReference>
<dbReference type="GO" id="GO:0046872">
    <property type="term" value="F:metal ion binding"/>
    <property type="evidence" value="ECO:0007669"/>
    <property type="project" value="UniProtKB-KW"/>
</dbReference>
<evidence type="ECO:0000256" key="4">
    <source>
        <dbReference type="ARBA" id="ARBA00022723"/>
    </source>
</evidence>
<evidence type="ECO:0000256" key="3">
    <source>
        <dbReference type="ARBA" id="ARBA00005446"/>
    </source>
</evidence>
<feature type="compositionally biased region" description="Acidic residues" evidence="17">
    <location>
        <begin position="750"/>
        <end position="768"/>
    </location>
</feature>
<evidence type="ECO:0000256" key="9">
    <source>
        <dbReference type="ARBA" id="ARBA00022833"/>
    </source>
</evidence>
<keyword evidence="10" id="KW-0067">ATP-binding</keyword>
<dbReference type="Pfam" id="PF09382">
    <property type="entry name" value="RQC"/>
    <property type="match status" value="1"/>
</dbReference>
<dbReference type="Gene3D" id="3.40.50.300">
    <property type="entry name" value="P-loop containing nucleotide triphosphate hydrolases"/>
    <property type="match status" value="2"/>
</dbReference>
<name>A0A7X0HC36_9ACTN</name>
<dbReference type="Pfam" id="PF00271">
    <property type="entry name" value="Helicase_C"/>
    <property type="match status" value="1"/>
</dbReference>
<dbReference type="FunFam" id="3.40.50.300:FF:000156">
    <property type="entry name" value="ATP-dependent DNA helicase recQ"/>
    <property type="match status" value="1"/>
</dbReference>
<keyword evidence="5" id="KW-0547">Nucleotide-binding</keyword>
<evidence type="ECO:0000256" key="17">
    <source>
        <dbReference type="SAM" id="MobiDB-lite"/>
    </source>
</evidence>
<evidence type="ECO:0000256" key="6">
    <source>
        <dbReference type="ARBA" id="ARBA00022763"/>
    </source>
</evidence>
<reference evidence="21 22" key="1">
    <citation type="submission" date="2020-08" db="EMBL/GenBank/DDBJ databases">
        <title>Genomic Encyclopedia of Type Strains, Phase IV (KMG-IV): sequencing the most valuable type-strain genomes for metagenomic binning, comparative biology and taxonomic classification.</title>
        <authorList>
            <person name="Goeker M."/>
        </authorList>
    </citation>
    <scope>NUCLEOTIDE SEQUENCE [LARGE SCALE GENOMIC DNA]</scope>
    <source>
        <strain evidence="21 22">DSM 40141</strain>
    </source>
</reference>
<evidence type="ECO:0000313" key="22">
    <source>
        <dbReference type="Proteomes" id="UP000540423"/>
    </source>
</evidence>
<dbReference type="AlphaFoldDB" id="A0A7X0HC36"/>
<dbReference type="GO" id="GO:0003677">
    <property type="term" value="F:DNA binding"/>
    <property type="evidence" value="ECO:0007669"/>
    <property type="project" value="UniProtKB-KW"/>
</dbReference>
<keyword evidence="11" id="KW-0238">DNA-binding</keyword>
<dbReference type="GO" id="GO:0030894">
    <property type="term" value="C:replisome"/>
    <property type="evidence" value="ECO:0007669"/>
    <property type="project" value="TreeGrafter"/>
</dbReference>
<feature type="domain" description="Helicase ATP-binding" evidence="19">
    <location>
        <begin position="90"/>
        <end position="258"/>
    </location>
</feature>
<dbReference type="PANTHER" id="PTHR13710">
    <property type="entry name" value="DNA HELICASE RECQ FAMILY MEMBER"/>
    <property type="match status" value="1"/>
</dbReference>
<dbReference type="SUPFAM" id="SSF47819">
    <property type="entry name" value="HRDC-like"/>
    <property type="match status" value="1"/>
</dbReference>
<evidence type="ECO:0000256" key="13">
    <source>
        <dbReference type="ARBA" id="ARBA00023204"/>
    </source>
</evidence>
<dbReference type="InterPro" id="IPR027417">
    <property type="entry name" value="P-loop_NTPase"/>
</dbReference>
<comment type="caution">
    <text evidence="21">The sequence shown here is derived from an EMBL/GenBank/DDBJ whole genome shotgun (WGS) entry which is preliminary data.</text>
</comment>
<comment type="catalytic activity">
    <reaction evidence="15">
        <text>Couples ATP hydrolysis with the unwinding of duplex DNA by translocating in the 3'-5' direction.</text>
        <dbReference type="EC" id="5.6.2.4"/>
    </reaction>
</comment>
<dbReference type="GO" id="GO:0006281">
    <property type="term" value="P:DNA repair"/>
    <property type="evidence" value="ECO:0007669"/>
    <property type="project" value="UniProtKB-KW"/>
</dbReference>
<dbReference type="InterPro" id="IPR036388">
    <property type="entry name" value="WH-like_DNA-bd_sf"/>
</dbReference>
<evidence type="ECO:0000256" key="5">
    <source>
        <dbReference type="ARBA" id="ARBA00022741"/>
    </source>
</evidence>
<feature type="compositionally biased region" description="Low complexity" evidence="17">
    <location>
        <begin position="1"/>
        <end position="43"/>
    </location>
</feature>
<keyword evidence="13" id="KW-0234">DNA repair</keyword>
<dbReference type="SMART" id="SM00490">
    <property type="entry name" value="HELICc"/>
    <property type="match status" value="1"/>
</dbReference>
<dbReference type="RefSeq" id="WP_229923347.1">
    <property type="nucleotide sequence ID" value="NZ_BNBN01000004.1"/>
</dbReference>
<organism evidence="21 22">
    <name type="scientific">Streptomyces candidus</name>
    <dbReference type="NCBI Taxonomy" id="67283"/>
    <lineage>
        <taxon>Bacteria</taxon>
        <taxon>Bacillati</taxon>
        <taxon>Actinomycetota</taxon>
        <taxon>Actinomycetes</taxon>
        <taxon>Kitasatosporales</taxon>
        <taxon>Streptomycetaceae</taxon>
        <taxon>Streptomyces</taxon>
    </lineage>
</organism>
<accession>A0A7X0HC36</accession>
<keyword evidence="4" id="KW-0479">Metal-binding</keyword>
<dbReference type="SMART" id="SM00487">
    <property type="entry name" value="DEXDc"/>
    <property type="match status" value="1"/>
</dbReference>
<dbReference type="EMBL" id="JACHEM010000003">
    <property type="protein sequence ID" value="MBB6434840.1"/>
    <property type="molecule type" value="Genomic_DNA"/>
</dbReference>
<evidence type="ECO:0000256" key="10">
    <source>
        <dbReference type="ARBA" id="ARBA00022840"/>
    </source>
</evidence>
<dbReference type="SMART" id="SM00341">
    <property type="entry name" value="HRDC"/>
    <property type="match status" value="1"/>
</dbReference>
<dbReference type="GO" id="GO:0009378">
    <property type="term" value="F:four-way junction helicase activity"/>
    <property type="evidence" value="ECO:0007669"/>
    <property type="project" value="TreeGrafter"/>
</dbReference>
<dbReference type="GO" id="GO:0016787">
    <property type="term" value="F:hydrolase activity"/>
    <property type="evidence" value="ECO:0007669"/>
    <property type="project" value="UniProtKB-KW"/>
</dbReference>
<dbReference type="InterPro" id="IPR011545">
    <property type="entry name" value="DEAD/DEAH_box_helicase_dom"/>
</dbReference>
<dbReference type="GO" id="GO:0006260">
    <property type="term" value="P:DNA replication"/>
    <property type="evidence" value="ECO:0007669"/>
    <property type="project" value="InterPro"/>
</dbReference>
<feature type="region of interest" description="Disordered" evidence="17">
    <location>
        <begin position="680"/>
        <end position="768"/>
    </location>
</feature>
<dbReference type="Proteomes" id="UP000540423">
    <property type="component" value="Unassembled WGS sequence"/>
</dbReference>
<dbReference type="PROSITE" id="PS51192">
    <property type="entry name" value="HELICASE_ATP_BIND_1"/>
    <property type="match status" value="1"/>
</dbReference>
<dbReference type="InterPro" id="IPR010997">
    <property type="entry name" value="HRDC-like_sf"/>
</dbReference>
<dbReference type="InterPro" id="IPR014001">
    <property type="entry name" value="Helicase_ATP-bd"/>
</dbReference>
<proteinExistence type="inferred from homology"/>
<dbReference type="InterPro" id="IPR006293">
    <property type="entry name" value="DNA_helicase_ATP-dep_RecQ_bac"/>
</dbReference>
<feature type="compositionally biased region" description="Low complexity" evidence="17">
    <location>
        <begin position="732"/>
        <end position="747"/>
    </location>
</feature>
<feature type="compositionally biased region" description="Low complexity" evidence="17">
    <location>
        <begin position="692"/>
        <end position="720"/>
    </location>
</feature>
<dbReference type="Pfam" id="PF00570">
    <property type="entry name" value="HRDC"/>
    <property type="match status" value="1"/>
</dbReference>
<comment type="similarity">
    <text evidence="3">Belongs to the helicase family. RecQ subfamily.</text>
</comment>
<feature type="compositionally biased region" description="Pro residues" evidence="17">
    <location>
        <begin position="721"/>
        <end position="731"/>
    </location>
</feature>
<keyword evidence="6" id="KW-0227">DNA damage</keyword>
<dbReference type="Gene3D" id="1.10.10.10">
    <property type="entry name" value="Winged helix-like DNA-binding domain superfamily/Winged helix DNA-binding domain"/>
    <property type="match status" value="1"/>
</dbReference>
<dbReference type="Pfam" id="PF00270">
    <property type="entry name" value="DEAD"/>
    <property type="match status" value="1"/>
</dbReference>
<dbReference type="InterPro" id="IPR018982">
    <property type="entry name" value="RQC_domain"/>
</dbReference>
<dbReference type="CDD" id="cd18794">
    <property type="entry name" value="SF2_C_RecQ"/>
    <property type="match status" value="1"/>
</dbReference>
<evidence type="ECO:0000256" key="11">
    <source>
        <dbReference type="ARBA" id="ARBA00023125"/>
    </source>
</evidence>
<sequence length="768" mass="81209">MNVTGVTSGMSGSSGMVDVDGTDGTTGTQTPGTQTPGTQTPGTAAGGTGTAGPGTADVHAGAGVAESDALRTLHRVFGYDAFRGEQAEIIEHVVAGGDAVVLMPTGAGKSLCYQIPSLVRPGVGVVISPLIALMQDQVDALRALGVRAGFMNSTQDFDERRTVEAEFLAGEIDLLYLAPERLRLDSTLGLLSRGKVSVFAIDEAHCVASWGHDFRPDYLTLSVLGERWPDVPRIALTATATAATHKEITQRLGMPRARHFVASFDRPNIQYRIVPKAEPKKQLLAFLKEEHPGDAGIVYCLSRKSVDATAEFLCRQGIEAVPYHAGLDSGTRARNQARFLREDGMVVVATIAFGMGIDKPDVRFVAHLDLPKSVEGYYQETGRAGRDGAPSTAWMAYGLQDVVQQRKMIQSGEGDEAFRRRAAAHLDAMLALCETAECRRGQLLAYFGQEATAENCGNCDTCLNPPETIDGTVPAQKVLSTVWRLKQERRQKFGAGQIIDILLGKKSAKVIQFDHDQLSVFGVGQDLTEAEWRGTVRQLLAQGLLAVEGEYGTLVLTGASGAVLGGEREIRLRKEPKRAAAARGAGGSRGERKPKAAAVDLPAEVVPVFEALRAWRTDLAKEQGVPPYVIFHNATLQEIATVRPRSMEELGQVGGLGEKKLATYGEGVLEVLAGLGEPTGAPASAQAPGGTAEEVPARASVPAPASASGRSSAAASAAVPAPEPGRSPAPAPASAAVAAPARGGARAAEPEWDWDAEPEWDMEPPPED</sequence>
<dbReference type="EC" id="5.6.2.4" evidence="16"/>
<feature type="domain" description="Helicase C-terminal" evidence="20">
    <location>
        <begin position="279"/>
        <end position="433"/>
    </location>
</feature>
<keyword evidence="7 21" id="KW-0378">Hydrolase</keyword>
<dbReference type="CDD" id="cd17920">
    <property type="entry name" value="DEXHc_RecQ"/>
    <property type="match status" value="1"/>
</dbReference>
<dbReference type="GO" id="GO:0043138">
    <property type="term" value="F:3'-5' DNA helicase activity"/>
    <property type="evidence" value="ECO:0007669"/>
    <property type="project" value="UniProtKB-EC"/>
</dbReference>
<gene>
    <name evidence="21" type="ORF">HNQ79_001291</name>
</gene>
<dbReference type="PROSITE" id="PS50967">
    <property type="entry name" value="HRDC"/>
    <property type="match status" value="1"/>
</dbReference>
<dbReference type="InterPro" id="IPR001650">
    <property type="entry name" value="Helicase_C-like"/>
</dbReference>
<dbReference type="SMART" id="SM00956">
    <property type="entry name" value="RQC"/>
    <property type="match status" value="1"/>
</dbReference>
<comment type="cofactor">
    <cofactor evidence="1">
        <name>Mg(2+)</name>
        <dbReference type="ChEBI" id="CHEBI:18420"/>
    </cofactor>
</comment>
<feature type="region of interest" description="Disordered" evidence="17">
    <location>
        <begin position="1"/>
        <end position="59"/>
    </location>
</feature>
<feature type="region of interest" description="Disordered" evidence="17">
    <location>
        <begin position="575"/>
        <end position="596"/>
    </location>
</feature>
<dbReference type="NCBIfam" id="TIGR00614">
    <property type="entry name" value="recQ_fam"/>
    <property type="match status" value="1"/>
</dbReference>
<keyword evidence="22" id="KW-1185">Reference proteome</keyword>
<comment type="cofactor">
    <cofactor evidence="2">
        <name>Zn(2+)</name>
        <dbReference type="ChEBI" id="CHEBI:29105"/>
    </cofactor>
</comment>
<dbReference type="Pfam" id="PF16124">
    <property type="entry name" value="RecQ_Zn_bind"/>
    <property type="match status" value="1"/>
</dbReference>
<evidence type="ECO:0000259" key="18">
    <source>
        <dbReference type="PROSITE" id="PS50967"/>
    </source>
</evidence>
<dbReference type="SUPFAM" id="SSF52540">
    <property type="entry name" value="P-loop containing nucleoside triphosphate hydrolases"/>
    <property type="match status" value="2"/>
</dbReference>
<protein>
    <recommendedName>
        <fullName evidence="16">DNA helicase RecQ</fullName>
        <ecNumber evidence="16">5.6.2.4</ecNumber>
    </recommendedName>
</protein>